<dbReference type="InterPro" id="IPR047115">
    <property type="entry name" value="ARSB"/>
</dbReference>
<comment type="caution">
    <text evidence="9">The sequence shown here is derived from an EMBL/GenBank/DDBJ whole genome shotgun (WGS) entry which is preliminary data.</text>
</comment>
<dbReference type="PANTHER" id="PTHR10342">
    <property type="entry name" value="ARYLSULFATASE"/>
    <property type="match status" value="1"/>
</dbReference>
<evidence type="ECO:0000313" key="10">
    <source>
        <dbReference type="Proteomes" id="UP000735302"/>
    </source>
</evidence>
<evidence type="ECO:0000256" key="7">
    <source>
        <dbReference type="SAM" id="SignalP"/>
    </source>
</evidence>
<keyword evidence="6" id="KW-0325">Glycoprotein</keyword>
<organism evidence="9 10">
    <name type="scientific">Plakobranchus ocellatus</name>
    <dbReference type="NCBI Taxonomy" id="259542"/>
    <lineage>
        <taxon>Eukaryota</taxon>
        <taxon>Metazoa</taxon>
        <taxon>Spiralia</taxon>
        <taxon>Lophotrochozoa</taxon>
        <taxon>Mollusca</taxon>
        <taxon>Gastropoda</taxon>
        <taxon>Heterobranchia</taxon>
        <taxon>Euthyneura</taxon>
        <taxon>Panpulmonata</taxon>
        <taxon>Sacoglossa</taxon>
        <taxon>Placobranchoidea</taxon>
        <taxon>Plakobranchidae</taxon>
        <taxon>Plakobranchus</taxon>
    </lineage>
</organism>
<dbReference type="CDD" id="cd16029">
    <property type="entry name" value="4-S"/>
    <property type="match status" value="1"/>
</dbReference>
<protein>
    <submittedName>
        <fullName evidence="9">Arylsulfatase b</fullName>
    </submittedName>
</protein>
<dbReference type="InterPro" id="IPR024607">
    <property type="entry name" value="Sulfatase_CS"/>
</dbReference>
<comment type="cofactor">
    <cofactor evidence="1">
        <name>Ca(2+)</name>
        <dbReference type="ChEBI" id="CHEBI:29108"/>
    </cofactor>
</comment>
<dbReference type="InterPro" id="IPR000917">
    <property type="entry name" value="Sulfatase_N"/>
</dbReference>
<reference evidence="9 10" key="1">
    <citation type="journal article" date="2021" name="Elife">
        <title>Chloroplast acquisition without the gene transfer in kleptoplastic sea slugs, Plakobranchus ocellatus.</title>
        <authorList>
            <person name="Maeda T."/>
            <person name="Takahashi S."/>
            <person name="Yoshida T."/>
            <person name="Shimamura S."/>
            <person name="Takaki Y."/>
            <person name="Nagai Y."/>
            <person name="Toyoda A."/>
            <person name="Suzuki Y."/>
            <person name="Arimoto A."/>
            <person name="Ishii H."/>
            <person name="Satoh N."/>
            <person name="Nishiyama T."/>
            <person name="Hasebe M."/>
            <person name="Maruyama T."/>
            <person name="Minagawa J."/>
            <person name="Obokata J."/>
            <person name="Shigenobu S."/>
        </authorList>
    </citation>
    <scope>NUCLEOTIDE SEQUENCE [LARGE SCALE GENOMIC DNA]</scope>
</reference>
<dbReference type="Proteomes" id="UP000735302">
    <property type="component" value="Unassembled WGS sequence"/>
</dbReference>
<comment type="similarity">
    <text evidence="2">Belongs to the sulfatase family.</text>
</comment>
<dbReference type="PROSITE" id="PS00149">
    <property type="entry name" value="SULFATASE_2"/>
    <property type="match status" value="1"/>
</dbReference>
<dbReference type="Gene3D" id="3.40.720.10">
    <property type="entry name" value="Alkaline Phosphatase, subunit A"/>
    <property type="match status" value="1"/>
</dbReference>
<keyword evidence="7" id="KW-0732">Signal</keyword>
<keyword evidence="3" id="KW-0479">Metal-binding</keyword>
<evidence type="ECO:0000259" key="8">
    <source>
        <dbReference type="Pfam" id="PF00884"/>
    </source>
</evidence>
<dbReference type="EMBL" id="BLXT01008015">
    <property type="protein sequence ID" value="GFO45151.1"/>
    <property type="molecule type" value="Genomic_DNA"/>
</dbReference>
<dbReference type="InterPro" id="IPR017850">
    <property type="entry name" value="Alkaline_phosphatase_core_sf"/>
</dbReference>
<accession>A0AAV4DMQ4</accession>
<dbReference type="Pfam" id="PF00884">
    <property type="entry name" value="Sulfatase"/>
    <property type="match status" value="1"/>
</dbReference>
<dbReference type="GO" id="GO:0046872">
    <property type="term" value="F:metal ion binding"/>
    <property type="evidence" value="ECO:0007669"/>
    <property type="project" value="UniProtKB-KW"/>
</dbReference>
<feature type="domain" description="Sulfatase N-terminal" evidence="8">
    <location>
        <begin position="27"/>
        <end position="291"/>
    </location>
</feature>
<keyword evidence="4" id="KW-0378">Hydrolase</keyword>
<evidence type="ECO:0000313" key="9">
    <source>
        <dbReference type="EMBL" id="GFO45151.1"/>
    </source>
</evidence>
<dbReference type="PANTHER" id="PTHR10342:SF274">
    <property type="entry name" value="ARYLSULFATASE B"/>
    <property type="match status" value="1"/>
</dbReference>
<name>A0AAV4DMQ4_9GAST</name>
<proteinExistence type="inferred from homology"/>
<feature type="signal peptide" evidence="7">
    <location>
        <begin position="1"/>
        <end position="21"/>
    </location>
</feature>
<feature type="chain" id="PRO_5043450210" evidence="7">
    <location>
        <begin position="22"/>
        <end position="346"/>
    </location>
</feature>
<dbReference type="PROSITE" id="PS00523">
    <property type="entry name" value="SULFATASE_1"/>
    <property type="match status" value="1"/>
</dbReference>
<dbReference type="SUPFAM" id="SSF53649">
    <property type="entry name" value="Alkaline phosphatase-like"/>
    <property type="match status" value="1"/>
</dbReference>
<dbReference type="GO" id="GO:0008484">
    <property type="term" value="F:sulfuric ester hydrolase activity"/>
    <property type="evidence" value="ECO:0007669"/>
    <property type="project" value="InterPro"/>
</dbReference>
<evidence type="ECO:0000256" key="4">
    <source>
        <dbReference type="ARBA" id="ARBA00022801"/>
    </source>
</evidence>
<evidence type="ECO:0000256" key="1">
    <source>
        <dbReference type="ARBA" id="ARBA00001913"/>
    </source>
</evidence>
<dbReference type="AlphaFoldDB" id="A0AAV4DMQ4"/>
<evidence type="ECO:0000256" key="5">
    <source>
        <dbReference type="ARBA" id="ARBA00022837"/>
    </source>
</evidence>
<evidence type="ECO:0000256" key="6">
    <source>
        <dbReference type="ARBA" id="ARBA00023180"/>
    </source>
</evidence>
<keyword evidence="10" id="KW-1185">Reference proteome</keyword>
<evidence type="ECO:0000256" key="3">
    <source>
        <dbReference type="ARBA" id="ARBA00022723"/>
    </source>
</evidence>
<evidence type="ECO:0000256" key="2">
    <source>
        <dbReference type="ARBA" id="ARBA00008779"/>
    </source>
</evidence>
<sequence>MTAAVVLTFAATLLQLQSLLAVSEKQPNIVFIIADDYGYKDIGYHGAEFATPTLDKLAAGGLKLENYYVQPICSPTRSQLMTGRYQIHTGLQHDIIWPSQPYGVSLEYPTLANVLKEHGYSTHAIGKWHLGLYKREYTPLHRGFDTFYGYWEGGEDYYTYYNCDWSHKAEGGDRSSRLGNENFCGYDLRDMERQVTDKNGTYSTLLYTHKAVDLLKGKTAADKPFFLYLAYQAVHSPMEAPESYIKPYEHIQNKYRRIYAGMVSALDEGVKNVTDTLKQTGLWNNTLLVFTTGITRVSLHRLYLKLHPTAKLRLGLELRISLGQGLWMRLKIGLGMRSWDWDRGWG</sequence>
<keyword evidence="5" id="KW-0106">Calcium</keyword>
<gene>
    <name evidence="9" type="ORF">PoB_007165600</name>
</gene>